<reference evidence="2" key="1">
    <citation type="journal article" date="2020" name="Nature">
        <title>Giant virus diversity and host interactions through global metagenomics.</title>
        <authorList>
            <person name="Schulz F."/>
            <person name="Roux S."/>
            <person name="Paez-Espino D."/>
            <person name="Jungbluth S."/>
            <person name="Walsh D.A."/>
            <person name="Denef V.J."/>
            <person name="McMahon K.D."/>
            <person name="Konstantinidis K.T."/>
            <person name="Eloe-Fadrosh E.A."/>
            <person name="Kyrpides N.C."/>
            <person name="Woyke T."/>
        </authorList>
    </citation>
    <scope>NUCLEOTIDE SEQUENCE</scope>
    <source>
        <strain evidence="2">GVMAG-M-3300024261-37</strain>
    </source>
</reference>
<organism evidence="2">
    <name type="scientific">viral metagenome</name>
    <dbReference type="NCBI Taxonomy" id="1070528"/>
    <lineage>
        <taxon>unclassified sequences</taxon>
        <taxon>metagenomes</taxon>
        <taxon>organismal metagenomes</taxon>
    </lineage>
</organism>
<accession>A0A6C0IPE3</accession>
<keyword evidence="1" id="KW-0812">Transmembrane</keyword>
<feature type="transmembrane region" description="Helical" evidence="1">
    <location>
        <begin position="7"/>
        <end position="24"/>
    </location>
</feature>
<dbReference type="EMBL" id="MN740234">
    <property type="protein sequence ID" value="QHT95091.1"/>
    <property type="molecule type" value="Genomic_DNA"/>
</dbReference>
<proteinExistence type="predicted"/>
<keyword evidence="1" id="KW-1133">Transmembrane helix</keyword>
<name>A0A6C0IPE3_9ZZZZ</name>
<dbReference type="AlphaFoldDB" id="A0A6C0IPE3"/>
<evidence type="ECO:0000313" key="2">
    <source>
        <dbReference type="EMBL" id="QHT95091.1"/>
    </source>
</evidence>
<keyword evidence="1" id="KW-0472">Membrane</keyword>
<evidence type="ECO:0000256" key="1">
    <source>
        <dbReference type="SAM" id="Phobius"/>
    </source>
</evidence>
<protein>
    <submittedName>
        <fullName evidence="2">Uncharacterized protein</fullName>
    </submittedName>
</protein>
<feature type="transmembrane region" description="Helical" evidence="1">
    <location>
        <begin position="68"/>
        <end position="86"/>
    </location>
</feature>
<feature type="transmembrane region" description="Helical" evidence="1">
    <location>
        <begin position="30"/>
        <end position="56"/>
    </location>
</feature>
<sequence length="109" mass="12988">MNLLENLFILLNYVWYILFALAYFDIWQPAVVFLDVVTFYFKIFVSLFLIYFFNPYKFIKFTEFHRRIVFTAGTFMLFSEGLMYVFNKMTGDAVSVTKKVTTTASDIIF</sequence>